<dbReference type="AlphaFoldDB" id="C5B513"/>
<evidence type="ECO:0008006" key="4">
    <source>
        <dbReference type="Google" id="ProtNLM"/>
    </source>
</evidence>
<dbReference type="InterPro" id="IPR029069">
    <property type="entry name" value="HotDog_dom_sf"/>
</dbReference>
<feature type="transmembrane region" description="Helical" evidence="1">
    <location>
        <begin position="7"/>
        <end position="29"/>
    </location>
</feature>
<dbReference type="Pfam" id="PF13279">
    <property type="entry name" value="4HBT_2"/>
    <property type="match status" value="1"/>
</dbReference>
<feature type="transmembrane region" description="Helical" evidence="1">
    <location>
        <begin position="110"/>
        <end position="131"/>
    </location>
</feature>
<feature type="transmembrane region" description="Helical" evidence="1">
    <location>
        <begin position="368"/>
        <end position="386"/>
    </location>
</feature>
<feature type="transmembrane region" description="Helical" evidence="1">
    <location>
        <begin position="171"/>
        <end position="189"/>
    </location>
</feature>
<feature type="transmembrane region" description="Helical" evidence="1">
    <location>
        <begin position="264"/>
        <end position="285"/>
    </location>
</feature>
<name>C5B513_METEA</name>
<keyword evidence="2" id="KW-0614">Plasmid</keyword>
<keyword evidence="3" id="KW-1185">Reference proteome</keyword>
<gene>
    <name evidence="2" type="ordered locus">MexAM1_META2p0701</name>
</gene>
<evidence type="ECO:0000256" key="1">
    <source>
        <dbReference type="SAM" id="Phobius"/>
    </source>
</evidence>
<feature type="transmembrane region" description="Helical" evidence="1">
    <location>
        <begin position="35"/>
        <end position="59"/>
    </location>
</feature>
<reference evidence="2 3" key="1">
    <citation type="journal article" date="2009" name="PLoS ONE">
        <title>Methylobacterium genome sequences: a reference blueprint to investigate microbial metabolism of C1 compounds from natural and industrial sources.</title>
        <authorList>
            <person name="Vuilleumier S."/>
            <person name="Chistoserdova L."/>
            <person name="Lee M.-C."/>
            <person name="Bringel F."/>
            <person name="Lajus A."/>
            <person name="Zhou Y."/>
            <person name="Gourion B."/>
            <person name="Barbe V."/>
            <person name="Chang J."/>
            <person name="Cruveiller S."/>
            <person name="Dossat C."/>
            <person name="Gillett W."/>
            <person name="Gruffaz C."/>
            <person name="Haugen E."/>
            <person name="Hourcade E."/>
            <person name="Levy R."/>
            <person name="Mangenot S."/>
            <person name="Muller E."/>
            <person name="Nadalig T."/>
            <person name="Pagni M."/>
            <person name="Penny C."/>
            <person name="Peyraud R."/>
            <person name="Robinson D.G."/>
            <person name="Roche D."/>
            <person name="Rouy Z."/>
            <person name="Saenampechek C."/>
            <person name="Salvignol G."/>
            <person name="Vallenet D."/>
            <person name="Wu Z."/>
            <person name="Marx C.J."/>
            <person name="Vorholt J.A."/>
            <person name="Olson M.V."/>
            <person name="Kaul R."/>
            <person name="Weissenbach J."/>
            <person name="Medigue C."/>
            <person name="Lidstrom M.E."/>
        </authorList>
    </citation>
    <scope>NUCLEOTIDE SEQUENCE [LARGE SCALE GENOMIC DNA]</scope>
    <source>
        <strain evidence="3">ATCC 14718 / DSM 1338 / JCM 2805 / NCIMB 9133 / AM1</strain>
    </source>
</reference>
<dbReference type="KEGG" id="mea:Mex_2p0701"/>
<dbReference type="Gene3D" id="3.10.129.10">
    <property type="entry name" value="Hotdog Thioesterase"/>
    <property type="match status" value="1"/>
</dbReference>
<dbReference type="EMBL" id="CP001511">
    <property type="protein sequence ID" value="ACS43545.1"/>
    <property type="molecule type" value="Genomic_DNA"/>
</dbReference>
<dbReference type="HOGENOM" id="CLU_451860_0_0_5"/>
<dbReference type="SUPFAM" id="SSF54637">
    <property type="entry name" value="Thioesterase/thiol ester dehydrase-isomerase"/>
    <property type="match status" value="1"/>
</dbReference>
<protein>
    <recommendedName>
        <fullName evidence="4">Thioesterase</fullName>
    </recommendedName>
</protein>
<feature type="transmembrane region" description="Helical" evidence="1">
    <location>
        <begin position="138"/>
        <end position="155"/>
    </location>
</feature>
<dbReference type="OrthoDB" id="513711at2"/>
<sequence length="606" mass="63697">MPRGPFASVAWGPTIAMSWLWGLGFFYSIHLVLTYGWLGFAAFALPNAFGIFLFGAVLDRHAPDLAALCRRLRSGYAGSFLLYQTAAVAITLFGFGICVLRPLFGPDAVGAVALVLLAACAVGHVSSLAGLRRYHSAALAAALLGGVALTARLWGTSTAPLPGPESLLDDRFLGLLVPTLVGLLLGPWLDIQQWRRAVAIREAGGSTTLAFGAGAGIFLLLLVVNATLAAAAGPAGVHAGIDGVPFAGVAVAAALRGLDGGMGAWSLLFAGWATFVLSTTIDSFYESTRWLLRDLVSRSQSPLLALIPAGLAATPLWWALLALAGTLAAAKADLPFIFMVMPWATVFLPAAAGIVAETVSGRTAYDPPLSAMLGVCALFLFAAGHVAGSAPLLTFAAVLPLLATAIAFRPSGTSVGTAASASVQTATPAATAAPVRIAPVPVAANADAPFQGLVDGWFATRLVATYDDTNSVGNVYFATYVRWVGKARELLFRECVPDFDLKTTTFLALTRRFEHDFKREAAEFEEIEIRIRLSKYNRKFATLSHEIHSRSHGLLGSGSQIVLFVDRETYRPIDIPPNVLRGFMPYAVAPTGKVPAFVTEGAAKAA</sequence>
<feature type="transmembrane region" description="Helical" evidence="1">
    <location>
        <begin position="80"/>
        <end position="104"/>
    </location>
</feature>
<feature type="transmembrane region" description="Helical" evidence="1">
    <location>
        <begin position="336"/>
        <end position="356"/>
    </location>
</feature>
<evidence type="ECO:0000313" key="3">
    <source>
        <dbReference type="Proteomes" id="UP000009081"/>
    </source>
</evidence>
<dbReference type="Proteomes" id="UP000009081">
    <property type="component" value="Plasmid megaplasmid"/>
</dbReference>
<keyword evidence="1" id="KW-0812">Transmembrane</keyword>
<dbReference type="CDD" id="cd00586">
    <property type="entry name" value="4HBT"/>
    <property type="match status" value="1"/>
</dbReference>
<keyword evidence="1" id="KW-0472">Membrane</keyword>
<evidence type="ECO:0000313" key="2">
    <source>
        <dbReference type="EMBL" id="ACS43545.1"/>
    </source>
</evidence>
<proteinExistence type="predicted"/>
<feature type="transmembrane region" description="Helical" evidence="1">
    <location>
        <begin position="306"/>
        <end position="330"/>
    </location>
</feature>
<feature type="transmembrane region" description="Helical" evidence="1">
    <location>
        <begin position="209"/>
        <end position="232"/>
    </location>
</feature>
<geneLocation type="plasmid" evidence="2 3">
    <name>megaplasmid</name>
</geneLocation>
<keyword evidence="1" id="KW-1133">Transmembrane helix</keyword>
<organism evidence="2 3">
    <name type="scientific">Methylorubrum extorquens (strain ATCC 14718 / DSM 1338 / JCM 2805 / NCIMB 9133 / AM1)</name>
    <name type="common">Methylobacterium extorquens</name>
    <dbReference type="NCBI Taxonomy" id="272630"/>
    <lineage>
        <taxon>Bacteria</taxon>
        <taxon>Pseudomonadati</taxon>
        <taxon>Pseudomonadota</taxon>
        <taxon>Alphaproteobacteria</taxon>
        <taxon>Hyphomicrobiales</taxon>
        <taxon>Methylobacteriaceae</taxon>
        <taxon>Methylorubrum</taxon>
    </lineage>
</organism>
<accession>C5B513</accession>